<dbReference type="AlphaFoldDB" id="A0AAN8V0R5"/>
<dbReference type="InterPro" id="IPR037151">
    <property type="entry name" value="AlkB-like_sf"/>
</dbReference>
<feature type="compositionally biased region" description="Basic and acidic residues" evidence="2">
    <location>
        <begin position="211"/>
        <end position="227"/>
    </location>
</feature>
<comment type="similarity">
    <text evidence="1">Belongs to the alkB family.</text>
</comment>
<feature type="region of interest" description="Disordered" evidence="2">
    <location>
        <begin position="158"/>
        <end position="186"/>
    </location>
</feature>
<dbReference type="InterPro" id="IPR044842">
    <property type="entry name" value="ALKBH9B/ALKBH10B-like"/>
</dbReference>
<proteinExistence type="inferred from homology"/>
<feature type="region of interest" description="Disordered" evidence="2">
    <location>
        <begin position="211"/>
        <end position="240"/>
    </location>
</feature>
<dbReference type="GO" id="GO:0032451">
    <property type="term" value="F:demethylase activity"/>
    <property type="evidence" value="ECO:0007669"/>
    <property type="project" value="InterPro"/>
</dbReference>
<feature type="compositionally biased region" description="Low complexity" evidence="2">
    <location>
        <begin position="572"/>
        <end position="587"/>
    </location>
</feature>
<gene>
    <name evidence="3" type="ORF">RJ641_012068</name>
</gene>
<dbReference type="SUPFAM" id="SSF51197">
    <property type="entry name" value="Clavaminate synthase-like"/>
    <property type="match status" value="1"/>
</dbReference>
<protein>
    <recommendedName>
        <fullName evidence="5">Fe2OG dioxygenase domain-containing protein</fullName>
    </recommendedName>
</protein>
<feature type="region of interest" description="Disordered" evidence="2">
    <location>
        <begin position="478"/>
        <end position="510"/>
    </location>
</feature>
<dbReference type="Gene3D" id="2.60.120.590">
    <property type="entry name" value="Alpha-ketoglutarate-dependent dioxygenase AlkB-like"/>
    <property type="match status" value="1"/>
</dbReference>
<name>A0AAN8V0R5_9MAGN</name>
<comment type="caution">
    <text evidence="3">The sequence shown here is derived from an EMBL/GenBank/DDBJ whole genome shotgun (WGS) entry which is preliminary data.</text>
</comment>
<organism evidence="3 4">
    <name type="scientific">Dillenia turbinata</name>
    <dbReference type="NCBI Taxonomy" id="194707"/>
    <lineage>
        <taxon>Eukaryota</taxon>
        <taxon>Viridiplantae</taxon>
        <taxon>Streptophyta</taxon>
        <taxon>Embryophyta</taxon>
        <taxon>Tracheophyta</taxon>
        <taxon>Spermatophyta</taxon>
        <taxon>Magnoliopsida</taxon>
        <taxon>eudicotyledons</taxon>
        <taxon>Gunneridae</taxon>
        <taxon>Pentapetalae</taxon>
        <taxon>Dilleniales</taxon>
        <taxon>Dilleniaceae</taxon>
        <taxon>Dillenia</taxon>
    </lineage>
</organism>
<feature type="region of interest" description="Disordered" evidence="2">
    <location>
        <begin position="565"/>
        <end position="660"/>
    </location>
</feature>
<evidence type="ECO:0000256" key="2">
    <source>
        <dbReference type="SAM" id="MobiDB-lite"/>
    </source>
</evidence>
<evidence type="ECO:0000313" key="4">
    <source>
        <dbReference type="Proteomes" id="UP001370490"/>
    </source>
</evidence>
<dbReference type="PANTHER" id="PTHR31447:SF0">
    <property type="entry name" value="HYDROXYPROLINE-RICH GLYCOPROTEIN FAMILY PROTEIN"/>
    <property type="match status" value="1"/>
</dbReference>
<dbReference type="GO" id="GO:0003729">
    <property type="term" value="F:mRNA binding"/>
    <property type="evidence" value="ECO:0007669"/>
    <property type="project" value="InterPro"/>
</dbReference>
<reference evidence="3 4" key="1">
    <citation type="submission" date="2023-12" db="EMBL/GenBank/DDBJ databases">
        <title>A high-quality genome assembly for Dillenia turbinata (Dilleniales).</title>
        <authorList>
            <person name="Chanderbali A."/>
        </authorList>
    </citation>
    <scope>NUCLEOTIDE SEQUENCE [LARGE SCALE GENOMIC DNA]</scope>
    <source>
        <strain evidence="3">LSX21</strain>
        <tissue evidence="3">Leaf</tissue>
    </source>
</reference>
<keyword evidence="4" id="KW-1185">Reference proteome</keyword>
<feature type="region of interest" description="Disordered" evidence="2">
    <location>
        <begin position="1"/>
        <end position="29"/>
    </location>
</feature>
<feature type="compositionally biased region" description="Basic and acidic residues" evidence="2">
    <location>
        <begin position="166"/>
        <end position="186"/>
    </location>
</feature>
<dbReference type="EMBL" id="JBAMMX010000019">
    <property type="protein sequence ID" value="KAK6921561.1"/>
    <property type="molecule type" value="Genomic_DNA"/>
</dbReference>
<feature type="compositionally biased region" description="Low complexity" evidence="2">
    <location>
        <begin position="228"/>
        <end position="237"/>
    </location>
</feature>
<evidence type="ECO:0000256" key="1">
    <source>
        <dbReference type="ARBA" id="ARBA00007879"/>
    </source>
</evidence>
<accession>A0AAN8V0R5</accession>
<evidence type="ECO:0008006" key="5">
    <source>
        <dbReference type="Google" id="ProtNLM"/>
    </source>
</evidence>
<dbReference type="GO" id="GO:0006402">
    <property type="term" value="P:mRNA catabolic process"/>
    <property type="evidence" value="ECO:0007669"/>
    <property type="project" value="InterPro"/>
</dbReference>
<feature type="compositionally biased region" description="Basic and acidic residues" evidence="2">
    <location>
        <begin position="618"/>
        <end position="632"/>
    </location>
</feature>
<dbReference type="Proteomes" id="UP001370490">
    <property type="component" value="Unassembled WGS sequence"/>
</dbReference>
<evidence type="ECO:0000313" key="3">
    <source>
        <dbReference type="EMBL" id="KAK6921561.1"/>
    </source>
</evidence>
<sequence length="660" mass="71070">MAMPSGNVAVSDKMQFPGGGSGGGGEIHHRQWFPDERDGFISWLRGEFAAANAIIDSLCHHLRVTSEPGEYDVVIGCIEQRRCNWSTVLHMQQYFSVAEVMFSLQQVAWRKQQRYLEQFKLPGGNGKDYKRSGGGGAQGVGSMQQGVQRCENVKETHNSGVGAGLEKGEQGMEKGEEVKQEGDVRKLEDKSAAIADERKGVFAKPHVGHSEETACLKSESKAEEAHSRFSSNSEGSSNVLMENESHSQNITMTAKTFVGTEIFNGKTVNVVDGMKLYEELLNRSEVSKLVSLVNDLRAAGKKGKFQGKLTTAFSFTLTFTTNVTEFALEVIDMINRRIEAIPGLLQDVIERLVGMQVMSSRPDSCIIDFFNEGDHSQPHTWPPSFGRPIAVLFLSECDMTFGGVIAADHPGDYRGSLKLSFVPGSLLVMQGKSADFAKHAIPSVRKQRILVTFTKSQPRKIAPGDNHRLPSPALVPQSHWGPPPSRSTNHIRHLGGPKHYGAVPTSGVLPSSPLRSQHPSANGIQPLFVPAPVAPAMSFPPTVPLPPVSTGWPAAPMHPAPRVPVPGTGVFLPPGSSNSSPSQHLLSNTTTDSSFSAETASSVENGSVMPDGNGSALEDGKMLRQECDEKTDGVGGGKTSTKEEQQQSEAKVASKKSGAV</sequence>
<dbReference type="PANTHER" id="PTHR31447">
    <property type="entry name" value="HYDROXYPROLINE-RICH GLYCOPROTEIN FAMILY PROTEIN-RELATED"/>
    <property type="match status" value="1"/>
</dbReference>
<feature type="compositionally biased region" description="Polar residues" evidence="2">
    <location>
        <begin position="588"/>
        <end position="605"/>
    </location>
</feature>